<feature type="region of interest" description="Disordered" evidence="4">
    <location>
        <begin position="1202"/>
        <end position="1269"/>
    </location>
</feature>
<keyword evidence="7" id="KW-1185">Reference proteome</keyword>
<dbReference type="InterPro" id="IPR008271">
    <property type="entry name" value="Ser/Thr_kinase_AS"/>
</dbReference>
<dbReference type="PANTHER" id="PTHR24348:SF67">
    <property type="entry name" value="KINASE, PUTATIVE-RELATED"/>
    <property type="match status" value="1"/>
</dbReference>
<feature type="compositionally biased region" description="Polar residues" evidence="4">
    <location>
        <begin position="1147"/>
        <end position="1158"/>
    </location>
</feature>
<evidence type="ECO:0000313" key="7">
    <source>
        <dbReference type="Proteomes" id="UP000037923"/>
    </source>
</evidence>
<dbReference type="InterPro" id="IPR045269">
    <property type="entry name" value="Atg1-like"/>
</dbReference>
<keyword evidence="2 3" id="KW-0067">ATP-binding</keyword>
<feature type="compositionally biased region" description="Low complexity" evidence="4">
    <location>
        <begin position="52"/>
        <end position="74"/>
    </location>
</feature>
<feature type="region of interest" description="Disordered" evidence="4">
    <location>
        <begin position="452"/>
        <end position="510"/>
    </location>
</feature>
<feature type="region of interest" description="Disordered" evidence="4">
    <location>
        <begin position="212"/>
        <end position="233"/>
    </location>
</feature>
<dbReference type="GO" id="GO:0005829">
    <property type="term" value="C:cytosol"/>
    <property type="evidence" value="ECO:0007669"/>
    <property type="project" value="TreeGrafter"/>
</dbReference>
<feature type="compositionally biased region" description="Gly residues" evidence="4">
    <location>
        <begin position="498"/>
        <end position="507"/>
    </location>
</feature>
<feature type="region of interest" description="Disordered" evidence="4">
    <location>
        <begin position="856"/>
        <end position="878"/>
    </location>
</feature>
<feature type="region of interest" description="Disordered" evidence="4">
    <location>
        <begin position="1054"/>
        <end position="1096"/>
    </location>
</feature>
<dbReference type="InterPro" id="IPR011009">
    <property type="entry name" value="Kinase-like_dom_sf"/>
</dbReference>
<dbReference type="OMA" id="ELCKYFY"/>
<dbReference type="RefSeq" id="XP_015652046.1">
    <property type="nucleotide sequence ID" value="XM_015809371.1"/>
</dbReference>
<feature type="compositionally biased region" description="Basic and acidic residues" evidence="4">
    <location>
        <begin position="1054"/>
        <end position="1067"/>
    </location>
</feature>
<evidence type="ECO:0000256" key="1">
    <source>
        <dbReference type="ARBA" id="ARBA00022741"/>
    </source>
</evidence>
<accession>A0A0M9FPX9</accession>
<dbReference type="GO" id="GO:0010506">
    <property type="term" value="P:regulation of autophagy"/>
    <property type="evidence" value="ECO:0007669"/>
    <property type="project" value="InterPro"/>
</dbReference>
<dbReference type="GeneID" id="26910022"/>
<feature type="compositionally biased region" description="Low complexity" evidence="4">
    <location>
        <begin position="330"/>
        <end position="341"/>
    </location>
</feature>
<feature type="domain" description="Protein kinase" evidence="5">
    <location>
        <begin position="399"/>
        <end position="1191"/>
    </location>
</feature>
<feature type="region of interest" description="Disordered" evidence="4">
    <location>
        <begin position="1342"/>
        <end position="1363"/>
    </location>
</feature>
<dbReference type="PROSITE" id="PS50011">
    <property type="entry name" value="PROTEIN_KINASE_DOM"/>
    <property type="match status" value="1"/>
</dbReference>
<feature type="region of interest" description="Disordered" evidence="4">
    <location>
        <begin position="587"/>
        <end position="627"/>
    </location>
</feature>
<feature type="compositionally biased region" description="Acidic residues" evidence="4">
    <location>
        <begin position="652"/>
        <end position="667"/>
    </location>
</feature>
<feature type="compositionally biased region" description="Low complexity" evidence="4">
    <location>
        <begin position="212"/>
        <end position="223"/>
    </location>
</feature>
<feature type="compositionally biased region" description="Low complexity" evidence="4">
    <location>
        <begin position="1628"/>
        <end position="1681"/>
    </location>
</feature>
<feature type="compositionally biased region" description="Low complexity" evidence="4">
    <location>
        <begin position="455"/>
        <end position="467"/>
    </location>
</feature>
<dbReference type="PROSITE" id="PS00108">
    <property type="entry name" value="PROTEIN_KINASE_ST"/>
    <property type="match status" value="1"/>
</dbReference>
<dbReference type="VEuPathDB" id="TriTrypDB:LpyrH10_34_0420"/>
<keyword evidence="1 3" id="KW-0547">Nucleotide-binding</keyword>
<feature type="compositionally biased region" description="Low complexity" evidence="4">
    <location>
        <begin position="760"/>
        <end position="774"/>
    </location>
</feature>
<dbReference type="GO" id="GO:0004674">
    <property type="term" value="F:protein serine/threonine kinase activity"/>
    <property type="evidence" value="ECO:0007669"/>
    <property type="project" value="InterPro"/>
</dbReference>
<sequence>MLQEENSAFSEEEEVGGARAQPLPPIITTPAAAAAAAAGVVTNVTAAVVMPAVSSSSASPSSSSQQQQQQQQNSKTDIEKEEAAVSDNQPIRRARSGTGSADDTRESAFAVAAAVMQQEENDYGDGGATSFFIRAADPADAPAGTDAFADPEHRSACVRGHNDDSNCKQQQAEGFRPLGSIGASSAAMREAALDEELLDNDDGVVRMVRSISSHSRSGLHSRGPPLASVMEIPPSATTPAATALAPAAALTTSSFDAQEEALWSRGLARPASQESISFTIRSSSSTSSVSSRSSKARGEIVVEGHRASPVTAVDAASAAAAARHANVIANEQQQQSQASLSRADDGDNNSTGPLPSANDDRANRRLSASGSLHSSPAAVTLWGVHRDLRRKRIKKVSHYILGSLLGEGAYGVVRDCIDINTDNVNRRFQRCAIKIVNGRYAKADMPAIFGHRHNSSNNYNKDNNNSSQDGDDPFSLNADVMSPLSTPLRGGLKRTSGNGVGTDGSSGGMRYHREEEQKHQDMFQREMRNLQRFHCKNIMRALDSFTRYSKEYVVLPIAICSVQQLVRQLMRTRWREAVREWRRRQRRAQRKHEQMASVAGAGVSGAAENGTQDVLSSSSSQQQQRGLPMVLSTVDTLDFDDLTFMMADASDFDDESATSSDDDDGEDVTTAASANPNSATAVHTNARGHAISIRSNGNNNDDGDDRHNSGSFSDRDEDRHHHHRSESNRGLAGRRGTQTNSTANAGGDSGTHRRGLPRVSSTASNSTTTTTTRTIDSYENENGDGSEVRGVPRPQQRGGGGGGVGGEEESSDLSSRGARYKNNSNASVGGNNVHVMSATPTGHDCGLFPSPLRESGVCPPSGDGGGGGHRAEKSSSNVAAASSTTVVVPTITVAKNGTAVSQNAPRVVDDSRPHLAYPMCSTTLLKGIFYQVICGVNYLHQQGLAHNDIKPSNILLFEDGSVKLGDLGSVSEAYNDQGTPLYASPELCKYFYGAVTPPTSFSQSTEAVGRDAAQPSDMWCCGLLLYYLITGKPGPLPVQIRYFQSLHSVQCHTRSDDVHHAAEEEPSRGSAAGAAGTEPASVYAHASPPPPTPPVVTTRYQLYREIASRTAPVELRGLPDMIPPDVGGGDDADGGAGTAAADDGNNDSESNKPSSAALYPSNSVRHLLAGLLELDPRRRLTAEQALRHPWLRMAFCVKSSDKGGDECSGNGSHNPKMTSGSSKRSHKSSSPDLHGAEDSNGLLQCKKDSNTSGAAHTTARKTPSKQAMEDAIQRDVARRVTESRHVQRMLMLDRQRHLQFVADCCNTLNLNIPPEIIRVQPAEPYREDFGVPAAHLAHARVGASLSSHPSAQQQQQQQQRGGVTAAAAAVAAAIAGGGGGRQSARGNGTGRSSTNSSVNHSTSGTADAVTGTVVQGAMMPAVMPPGCVDTELFLPHTEEDYYEQKSGKSEFDVRVLRRRPLLMAQLDEYFHNVVLVQCGYRTGPDPYYQAMRVRAVPLEDEAGSSVGGRRRRNRVNTQQPSVVILPGASSNAYRRSPSASVAQITSDVLSVDGGLAGDTADVLVEDVWGAGPRHQPRVYVDENGNVVSAATHYAAPTVTADVATAAGRVGGDENRRSATAGNGRDSSRAAAAAASSSSALPSSSNPSLRRSVTPLSAQAAAAATSGPSSANNNNNSITRSSGAGRPVVAASANSNNRRGSHERVDAQEVMGTAVVNTARASVMHSGGNRSAGRHGSGSGNNRNRSSRDASDSASEAEQNVAVRESSKCLCGLM</sequence>
<organism evidence="6 7">
    <name type="scientific">Leptomonas pyrrhocoris</name>
    <name type="common">Firebug parasite</name>
    <dbReference type="NCBI Taxonomy" id="157538"/>
    <lineage>
        <taxon>Eukaryota</taxon>
        <taxon>Discoba</taxon>
        <taxon>Euglenozoa</taxon>
        <taxon>Kinetoplastea</taxon>
        <taxon>Metakinetoplastina</taxon>
        <taxon>Trypanosomatida</taxon>
        <taxon>Trypanosomatidae</taxon>
        <taxon>Leishmaniinae</taxon>
        <taxon>Leptomonas</taxon>
    </lineage>
</organism>
<dbReference type="SMART" id="SM00220">
    <property type="entry name" value="S_TKc"/>
    <property type="match status" value="1"/>
</dbReference>
<dbReference type="GO" id="GO:0005776">
    <property type="term" value="C:autophagosome"/>
    <property type="evidence" value="ECO:0007669"/>
    <property type="project" value="TreeGrafter"/>
</dbReference>
<dbReference type="GO" id="GO:0016020">
    <property type="term" value="C:membrane"/>
    <property type="evidence" value="ECO:0007669"/>
    <property type="project" value="TreeGrafter"/>
</dbReference>
<dbReference type="OrthoDB" id="4062651at2759"/>
<feature type="compositionally biased region" description="Polar residues" evidence="4">
    <location>
        <begin position="1209"/>
        <end position="1218"/>
    </location>
</feature>
<feature type="region of interest" description="Disordered" evidence="4">
    <location>
        <begin position="1114"/>
        <end position="1158"/>
    </location>
</feature>
<feature type="region of interest" description="Disordered" evidence="4">
    <location>
        <begin position="1607"/>
        <end position="1709"/>
    </location>
</feature>
<dbReference type="GO" id="GO:0000045">
    <property type="term" value="P:autophagosome assembly"/>
    <property type="evidence" value="ECO:0007669"/>
    <property type="project" value="TreeGrafter"/>
</dbReference>
<feature type="binding site" evidence="3">
    <location>
        <position position="434"/>
    </location>
    <ligand>
        <name>ATP</name>
        <dbReference type="ChEBI" id="CHEBI:30616"/>
    </ligand>
</feature>
<feature type="region of interest" description="Disordered" evidence="4">
    <location>
        <begin position="1376"/>
        <end position="1406"/>
    </location>
</feature>
<name>A0A0M9FPX9_LEPPY</name>
<gene>
    <name evidence="6" type="ORF">ABB37_09739</name>
</gene>
<dbReference type="Gene3D" id="1.10.510.10">
    <property type="entry name" value="Transferase(Phosphotransferase) domain 1"/>
    <property type="match status" value="1"/>
</dbReference>
<reference evidence="6 7" key="1">
    <citation type="submission" date="2015-07" db="EMBL/GenBank/DDBJ databases">
        <title>High-quality genome of monoxenous trypanosomatid Leptomonas pyrrhocoris.</title>
        <authorList>
            <person name="Flegontov P."/>
            <person name="Butenko A."/>
            <person name="Firsov S."/>
            <person name="Vlcek C."/>
            <person name="Logacheva M.D."/>
            <person name="Field M."/>
            <person name="Filatov D."/>
            <person name="Flegontova O."/>
            <person name="Gerasimov E."/>
            <person name="Jackson A.P."/>
            <person name="Kelly S."/>
            <person name="Opperdoes F."/>
            <person name="O'Reilly A."/>
            <person name="Votypka J."/>
            <person name="Yurchenko V."/>
            <person name="Lukes J."/>
        </authorList>
    </citation>
    <scope>NUCLEOTIDE SEQUENCE [LARGE SCALE GENOMIC DNA]</scope>
    <source>
        <strain evidence="6">H10</strain>
    </source>
</reference>
<feature type="region of interest" description="Disordered" evidence="4">
    <location>
        <begin position="52"/>
        <end position="104"/>
    </location>
</feature>
<evidence type="ECO:0000313" key="6">
    <source>
        <dbReference type="EMBL" id="KPA73607.1"/>
    </source>
</evidence>
<feature type="region of interest" description="Disordered" evidence="4">
    <location>
        <begin position="1"/>
        <end position="24"/>
    </location>
</feature>
<dbReference type="PROSITE" id="PS00107">
    <property type="entry name" value="PROTEIN_KINASE_ATP"/>
    <property type="match status" value="1"/>
</dbReference>
<evidence type="ECO:0000256" key="3">
    <source>
        <dbReference type="PROSITE-ProRule" id="PRU10141"/>
    </source>
</evidence>
<feature type="region of interest" description="Disordered" evidence="4">
    <location>
        <begin position="652"/>
        <end position="835"/>
    </location>
</feature>
<feature type="compositionally biased region" description="Low complexity" evidence="4">
    <location>
        <begin position="668"/>
        <end position="681"/>
    </location>
</feature>
<dbReference type="Pfam" id="PF00069">
    <property type="entry name" value="Pkinase"/>
    <property type="match status" value="1"/>
</dbReference>
<dbReference type="EMBL" id="LGTL01000034">
    <property type="protein sequence ID" value="KPA73607.1"/>
    <property type="molecule type" value="Genomic_DNA"/>
</dbReference>
<dbReference type="GO" id="GO:0005524">
    <property type="term" value="F:ATP binding"/>
    <property type="evidence" value="ECO:0007669"/>
    <property type="project" value="UniProtKB-UniRule"/>
</dbReference>
<feature type="region of interest" description="Disordered" evidence="4">
    <location>
        <begin position="330"/>
        <end position="371"/>
    </location>
</feature>
<dbReference type="SUPFAM" id="SSF56112">
    <property type="entry name" value="Protein kinase-like (PK-like)"/>
    <property type="match status" value="1"/>
</dbReference>
<dbReference type="GO" id="GO:0000407">
    <property type="term" value="C:phagophore assembly site"/>
    <property type="evidence" value="ECO:0007669"/>
    <property type="project" value="TreeGrafter"/>
</dbReference>
<comment type="caution">
    <text evidence="6">The sequence shown here is derived from an EMBL/GenBank/DDBJ whole genome shotgun (WGS) entry which is preliminary data.</text>
</comment>
<feature type="compositionally biased region" description="Basic and acidic residues" evidence="4">
    <location>
        <begin position="704"/>
        <end position="719"/>
    </location>
</feature>
<dbReference type="InterPro" id="IPR000719">
    <property type="entry name" value="Prot_kinase_dom"/>
</dbReference>
<dbReference type="Proteomes" id="UP000037923">
    <property type="component" value="Unassembled WGS sequence"/>
</dbReference>
<feature type="compositionally biased region" description="Low complexity" evidence="4">
    <location>
        <begin position="596"/>
        <end position="607"/>
    </location>
</feature>
<protein>
    <recommendedName>
        <fullName evidence="5">Protein kinase domain-containing protein</fullName>
    </recommendedName>
</protein>
<feature type="compositionally biased region" description="Low complexity" evidence="4">
    <location>
        <begin position="1351"/>
        <end position="1363"/>
    </location>
</feature>
<feature type="region of interest" description="Disordered" evidence="4">
    <location>
        <begin position="1723"/>
        <end position="1765"/>
    </location>
</feature>
<dbReference type="InterPro" id="IPR017441">
    <property type="entry name" value="Protein_kinase_ATP_BS"/>
</dbReference>
<dbReference type="PANTHER" id="PTHR24348">
    <property type="entry name" value="SERINE/THREONINE-PROTEIN KINASE UNC-51-RELATED"/>
    <property type="match status" value="1"/>
</dbReference>
<evidence type="ECO:0000256" key="2">
    <source>
        <dbReference type="ARBA" id="ARBA00022840"/>
    </source>
</evidence>
<evidence type="ECO:0000259" key="5">
    <source>
        <dbReference type="PROSITE" id="PS50011"/>
    </source>
</evidence>
<evidence type="ECO:0000256" key="4">
    <source>
        <dbReference type="SAM" id="MobiDB-lite"/>
    </source>
</evidence>
<feature type="compositionally biased region" description="Low complexity" evidence="4">
    <location>
        <begin position="1382"/>
        <end position="1403"/>
    </location>
</feature>
<proteinExistence type="predicted"/>
<feature type="compositionally biased region" description="Low complexity" evidence="4">
    <location>
        <begin position="822"/>
        <end position="833"/>
    </location>
</feature>